<dbReference type="RefSeq" id="WP_109919729.1">
    <property type="nucleotide sequence ID" value="NZ_QGLF01000001.1"/>
</dbReference>
<evidence type="ECO:0008006" key="5">
    <source>
        <dbReference type="Google" id="ProtNLM"/>
    </source>
</evidence>
<evidence type="ECO:0000313" key="4">
    <source>
        <dbReference type="Proteomes" id="UP000246077"/>
    </source>
</evidence>
<sequence length="401" mass="41446">MSSSLRALPRLVVAGLVLLLAAAVPAWAAETYRVEGVQAQATAADPLTARDQALSKAQREALETLLKRLAAPGTEGQLPRTSDRLVFETMQGFEVQQEKTSATSYTATISVEFRREAVDRLLAGSGIAYVEAAGKPLVVVPLLVAADGAVALWEGDNPWRDAWARRNGATDPQRLVVPLGDLQDLQAVTPQAAQAVDAGALALIAQHYEAAGAFVATAMATVSGLSVSAADPGQAPFYSGSFPADGFDAAVAAVAGAIQDRYRNLNAIPAGPTLSLDAKARFADLRGWRDLKSTVESTPAVRRLEVRRLLVGEARVAITYQGDPASLRAALAQRGIALEMTAEGWELRTGVGVGTGMGGGLGLPAPGGPVPDSTGLGAIGQSPLIPPAPAAAAPPPDLLFQ</sequence>
<organism evidence="3 4">
    <name type="scientific">Zavarzinia compransoris</name>
    <dbReference type="NCBI Taxonomy" id="1264899"/>
    <lineage>
        <taxon>Bacteria</taxon>
        <taxon>Pseudomonadati</taxon>
        <taxon>Pseudomonadota</taxon>
        <taxon>Alphaproteobacteria</taxon>
        <taxon>Rhodospirillales</taxon>
        <taxon>Zavarziniaceae</taxon>
        <taxon>Zavarzinia</taxon>
    </lineage>
</organism>
<dbReference type="EMBL" id="QGLF01000001">
    <property type="protein sequence ID" value="PWR23699.1"/>
    <property type="molecule type" value="Genomic_DNA"/>
</dbReference>
<feature type="chain" id="PRO_5016281862" description="DUF2066 domain-containing protein" evidence="2">
    <location>
        <begin position="29"/>
        <end position="401"/>
    </location>
</feature>
<protein>
    <recommendedName>
        <fullName evidence="5">DUF2066 domain-containing protein</fullName>
    </recommendedName>
</protein>
<reference evidence="4" key="1">
    <citation type="submission" date="2018-05" db="EMBL/GenBank/DDBJ databases">
        <title>Zavarzinia sp. HR-AS.</title>
        <authorList>
            <person name="Lee Y."/>
            <person name="Jeon C.O."/>
        </authorList>
    </citation>
    <scope>NUCLEOTIDE SEQUENCE [LARGE SCALE GENOMIC DNA]</scope>
    <source>
        <strain evidence="4">DSM 1231</strain>
    </source>
</reference>
<accession>A0A317E9V0</accession>
<dbReference type="Pfam" id="PF09839">
    <property type="entry name" value="DUF2066"/>
    <property type="match status" value="1"/>
</dbReference>
<proteinExistence type="predicted"/>
<keyword evidence="4" id="KW-1185">Reference proteome</keyword>
<feature type="compositionally biased region" description="Pro residues" evidence="1">
    <location>
        <begin position="384"/>
        <end position="401"/>
    </location>
</feature>
<dbReference type="InterPro" id="IPR018642">
    <property type="entry name" value="DUF2066"/>
</dbReference>
<keyword evidence="2" id="KW-0732">Signal</keyword>
<evidence type="ECO:0000256" key="2">
    <source>
        <dbReference type="SAM" id="SignalP"/>
    </source>
</evidence>
<evidence type="ECO:0000256" key="1">
    <source>
        <dbReference type="SAM" id="MobiDB-lite"/>
    </source>
</evidence>
<dbReference type="AlphaFoldDB" id="A0A317E9V0"/>
<gene>
    <name evidence="3" type="ORF">DKG75_03785</name>
</gene>
<evidence type="ECO:0000313" key="3">
    <source>
        <dbReference type="EMBL" id="PWR23699.1"/>
    </source>
</evidence>
<feature type="region of interest" description="Disordered" evidence="1">
    <location>
        <begin position="362"/>
        <end position="401"/>
    </location>
</feature>
<name>A0A317E9V0_9PROT</name>
<dbReference type="OrthoDB" id="7928976at2"/>
<dbReference type="Proteomes" id="UP000246077">
    <property type="component" value="Unassembled WGS sequence"/>
</dbReference>
<feature type="signal peptide" evidence="2">
    <location>
        <begin position="1"/>
        <end position="28"/>
    </location>
</feature>
<comment type="caution">
    <text evidence="3">The sequence shown here is derived from an EMBL/GenBank/DDBJ whole genome shotgun (WGS) entry which is preliminary data.</text>
</comment>